<dbReference type="InParanoid" id="E4UVA0"/>
<proteinExistence type="predicted"/>
<evidence type="ECO:0000313" key="1">
    <source>
        <dbReference type="EMBL" id="EFR02227.1"/>
    </source>
</evidence>
<accession>E4UVA0</accession>
<keyword evidence="2" id="KW-1185">Reference proteome</keyword>
<dbReference type="VEuPathDB" id="FungiDB:MGYG_05230"/>
<dbReference type="RefSeq" id="XP_003172638.1">
    <property type="nucleotide sequence ID" value="XM_003172590.1"/>
</dbReference>
<gene>
    <name evidence="1" type="ORF">MGYG_05230</name>
</gene>
<dbReference type="Proteomes" id="UP000002669">
    <property type="component" value="Unassembled WGS sequence"/>
</dbReference>
<organism evidence="2">
    <name type="scientific">Arthroderma gypseum (strain ATCC MYA-4604 / CBS 118893)</name>
    <name type="common">Microsporum gypseum</name>
    <dbReference type="NCBI Taxonomy" id="535722"/>
    <lineage>
        <taxon>Eukaryota</taxon>
        <taxon>Fungi</taxon>
        <taxon>Dikarya</taxon>
        <taxon>Ascomycota</taxon>
        <taxon>Pezizomycotina</taxon>
        <taxon>Eurotiomycetes</taxon>
        <taxon>Eurotiomycetidae</taxon>
        <taxon>Onygenales</taxon>
        <taxon>Arthrodermataceae</taxon>
        <taxon>Nannizzia</taxon>
    </lineage>
</organism>
<name>E4UVA0_ARTGP</name>
<dbReference type="AlphaFoldDB" id="E4UVA0"/>
<evidence type="ECO:0000313" key="2">
    <source>
        <dbReference type="Proteomes" id="UP000002669"/>
    </source>
</evidence>
<dbReference type="GeneID" id="10027911"/>
<protein>
    <submittedName>
        <fullName evidence="1">Uncharacterized protein</fullName>
    </submittedName>
</protein>
<reference evidence="2" key="1">
    <citation type="journal article" date="2012" name="MBio">
        <title>Comparative genome analysis of Trichophyton rubrum and related dermatophytes reveals candidate genes involved in infection.</title>
        <authorList>
            <person name="Martinez D.A."/>
            <person name="Oliver B.G."/>
            <person name="Graeser Y."/>
            <person name="Goldberg J.M."/>
            <person name="Li W."/>
            <person name="Martinez-Rossi N.M."/>
            <person name="Monod M."/>
            <person name="Shelest E."/>
            <person name="Barton R.C."/>
            <person name="Birch E."/>
            <person name="Brakhage A.A."/>
            <person name="Chen Z."/>
            <person name="Gurr S.J."/>
            <person name="Heiman D."/>
            <person name="Heitman J."/>
            <person name="Kosti I."/>
            <person name="Rossi A."/>
            <person name="Saif S."/>
            <person name="Samalova M."/>
            <person name="Saunders C.W."/>
            <person name="Shea T."/>
            <person name="Summerbell R.C."/>
            <person name="Xu J."/>
            <person name="Young S."/>
            <person name="Zeng Q."/>
            <person name="Birren B.W."/>
            <person name="Cuomo C.A."/>
            <person name="White T.C."/>
        </authorList>
    </citation>
    <scope>NUCLEOTIDE SEQUENCE [LARGE SCALE GENOMIC DNA]</scope>
    <source>
        <strain evidence="2">ATCC MYA-4604 / CBS 118893</strain>
    </source>
</reference>
<sequence>MAAESLIPTSNAHDIALTTMLRLSNASSNSLAISSPLCCLGYGEEDPAPTRPKAFHLILGLCAVQAACDLKAEISVLFSFTESSATDLNCQSAHSRNEDAKDATHQGEAEKLFNRAFTAHHVQYCQHEPQGCGVHPSHHQLGREEMSHSEIKCPVLNIINTQEKVTAQDST</sequence>
<dbReference type="HOGENOM" id="CLU_1562490_0_0_1"/>
<dbReference type="EMBL" id="DS989825">
    <property type="protein sequence ID" value="EFR02227.1"/>
    <property type="molecule type" value="Genomic_DNA"/>
</dbReference>